<keyword evidence="5" id="KW-0496">Mitochondrion</keyword>
<accession>A0A151GXF8</accession>
<dbReference type="InParanoid" id="A0A151GXF8"/>
<evidence type="ECO:0000256" key="1">
    <source>
        <dbReference type="ARBA" id="ARBA00004173"/>
    </source>
</evidence>
<evidence type="ECO:0000256" key="7">
    <source>
        <dbReference type="ARBA" id="ARBA00023274"/>
    </source>
</evidence>
<dbReference type="GO" id="GO:0003697">
    <property type="term" value="F:single-stranded DNA binding"/>
    <property type="evidence" value="ECO:0007669"/>
    <property type="project" value="InterPro"/>
</dbReference>
<keyword evidence="7" id="KW-0687">Ribonucleoprotein</keyword>
<dbReference type="PANTHER" id="PTHR28184:SF1">
    <property type="entry name" value="LARGE RIBOSOMAL SUBUNIT PROTEIN ML67"/>
    <property type="match status" value="1"/>
</dbReference>
<dbReference type="AlphaFoldDB" id="A0A151GXF8"/>
<keyword evidence="10" id="KW-1185">Reference proteome</keyword>
<organism evidence="9 10">
    <name type="scientific">Drechmeria coniospora</name>
    <name type="common">Nematophagous fungus</name>
    <name type="synonym">Meria coniospora</name>
    <dbReference type="NCBI Taxonomy" id="98403"/>
    <lineage>
        <taxon>Eukaryota</taxon>
        <taxon>Fungi</taxon>
        <taxon>Dikarya</taxon>
        <taxon>Ascomycota</taxon>
        <taxon>Pezizomycotina</taxon>
        <taxon>Sordariomycetes</taxon>
        <taxon>Hypocreomycetidae</taxon>
        <taxon>Hypocreales</taxon>
        <taxon>Ophiocordycipitaceae</taxon>
        <taxon>Drechmeria</taxon>
    </lineage>
</organism>
<comment type="subcellular location">
    <subcellularLocation>
        <location evidence="1">Mitochondrion</location>
    </subcellularLocation>
</comment>
<dbReference type="GO" id="GO:1990904">
    <property type="term" value="C:ribonucleoprotein complex"/>
    <property type="evidence" value="ECO:0007669"/>
    <property type="project" value="UniProtKB-KW"/>
</dbReference>
<dbReference type="Pfam" id="PF12829">
    <property type="entry name" value="Mhr1"/>
    <property type="match status" value="1"/>
</dbReference>
<proteinExistence type="inferred from homology"/>
<keyword evidence="4" id="KW-0805">Transcription regulation</keyword>
<evidence type="ECO:0000313" key="10">
    <source>
        <dbReference type="Proteomes" id="UP000076580"/>
    </source>
</evidence>
<dbReference type="GeneID" id="63715582"/>
<evidence type="ECO:0000256" key="4">
    <source>
        <dbReference type="ARBA" id="ARBA00023015"/>
    </source>
</evidence>
<dbReference type="Proteomes" id="UP000076580">
    <property type="component" value="Chromosome 01"/>
</dbReference>
<gene>
    <name evidence="9" type="ORF">DCS_02939</name>
</gene>
<keyword evidence="6" id="KW-0804">Transcription</keyword>
<evidence type="ECO:0000256" key="8">
    <source>
        <dbReference type="ARBA" id="ARBA00035185"/>
    </source>
</evidence>
<sequence length="251" mass="28150">MNAASSNRFGQLPRLIRTCIRQVHTNRRRHATTGFQGPDGHGERIWVFCHRRSEQIIYSFNDKLDGVHDLKQLPFNGKKTKPAKLRKDYWSPMAMIKFPQGAIGRSVFQKLRELKHLHEVAWTDEFRYKRPDEFSAADKKKVAEEKAKGVDYRPVRSKAERGIALNAQKKNAIADMAVVLAGQGAGNKVVASESAEGERQLADVSVSWSNDLDKGYAESWSINVTHGLLEDAAYSFGVVPEAAVQETKAEA</sequence>
<dbReference type="GO" id="GO:0000150">
    <property type="term" value="F:DNA strand exchange activity"/>
    <property type="evidence" value="ECO:0007669"/>
    <property type="project" value="InterPro"/>
</dbReference>
<evidence type="ECO:0000256" key="6">
    <source>
        <dbReference type="ARBA" id="ARBA00023163"/>
    </source>
</evidence>
<evidence type="ECO:0000256" key="3">
    <source>
        <dbReference type="ARBA" id="ARBA00022980"/>
    </source>
</evidence>
<dbReference type="PANTHER" id="PTHR28184">
    <property type="entry name" value="MITOCHONDRIAL HOMOLOGOUS RECOMBINATION PROTEIN 1"/>
    <property type="match status" value="1"/>
</dbReference>
<evidence type="ECO:0000256" key="2">
    <source>
        <dbReference type="ARBA" id="ARBA00010741"/>
    </source>
</evidence>
<dbReference type="InterPro" id="IPR024629">
    <property type="entry name" value="Ribosomal_mL67"/>
</dbReference>
<dbReference type="GO" id="GO:0005739">
    <property type="term" value="C:mitochondrion"/>
    <property type="evidence" value="ECO:0007669"/>
    <property type="project" value="UniProtKB-SubCell"/>
</dbReference>
<reference evidence="9 10" key="1">
    <citation type="journal article" date="2016" name="Sci. Rep.">
        <title>Insights into Adaptations to a Near-Obligate Nematode Endoparasitic Lifestyle from the Finished Genome of Drechmeria coniospora.</title>
        <authorList>
            <person name="Zhang L."/>
            <person name="Zhou Z."/>
            <person name="Guo Q."/>
            <person name="Fokkens L."/>
            <person name="Miskei M."/>
            <person name="Pocsi I."/>
            <person name="Zhang W."/>
            <person name="Chen M."/>
            <person name="Wang L."/>
            <person name="Sun Y."/>
            <person name="Donzelli B.G."/>
            <person name="Gibson D.M."/>
            <person name="Nelson D.R."/>
            <person name="Luo J.G."/>
            <person name="Rep M."/>
            <person name="Liu H."/>
            <person name="Yang S."/>
            <person name="Wang J."/>
            <person name="Krasnoff S.B."/>
            <person name="Xu Y."/>
            <person name="Molnar I."/>
            <person name="Lin M."/>
        </authorList>
    </citation>
    <scope>NUCLEOTIDE SEQUENCE [LARGE SCALE GENOMIC DNA]</scope>
    <source>
        <strain evidence="9 10">ARSEF 6962</strain>
    </source>
</reference>
<keyword evidence="3" id="KW-0689">Ribosomal protein</keyword>
<dbReference type="EMBL" id="LAYC01000001">
    <property type="protein sequence ID" value="KYK61795.1"/>
    <property type="molecule type" value="Genomic_DNA"/>
</dbReference>
<evidence type="ECO:0000256" key="5">
    <source>
        <dbReference type="ARBA" id="ARBA00023128"/>
    </source>
</evidence>
<dbReference type="STRING" id="98403.A0A151GXF8"/>
<comment type="similarity">
    <text evidence="2">Belongs to the mitochondrion-specific ribosomal protein mL67 family.</text>
</comment>
<comment type="caution">
    <text evidence="9">The sequence shown here is derived from an EMBL/GenBank/DDBJ whole genome shotgun (WGS) entry which is preliminary data.</text>
</comment>
<protein>
    <recommendedName>
        <fullName evidence="8">Large ribosomal subunit protein mL67</fullName>
    </recommendedName>
</protein>
<dbReference type="RefSeq" id="XP_040661147.1">
    <property type="nucleotide sequence ID" value="XM_040800264.1"/>
</dbReference>
<dbReference type="GO" id="GO:0005840">
    <property type="term" value="C:ribosome"/>
    <property type="evidence" value="ECO:0007669"/>
    <property type="project" value="UniProtKB-KW"/>
</dbReference>
<name>A0A151GXF8_DRECN</name>
<dbReference type="GO" id="GO:0003735">
    <property type="term" value="F:structural constituent of ribosome"/>
    <property type="evidence" value="ECO:0007669"/>
    <property type="project" value="TreeGrafter"/>
</dbReference>
<evidence type="ECO:0000313" key="9">
    <source>
        <dbReference type="EMBL" id="KYK61795.1"/>
    </source>
</evidence>